<reference evidence="2 3" key="1">
    <citation type="submission" date="2019-04" db="EMBL/GenBank/DDBJ databases">
        <authorList>
            <consortium name="Pathogen Informatics"/>
        </authorList>
    </citation>
    <scope>NUCLEOTIDE SEQUENCE [LARGE SCALE GENOMIC DNA]</scope>
    <source>
        <strain evidence="2 3">NCTC9185</strain>
    </source>
</reference>
<gene>
    <name evidence="2" type="ORF">NCTC9185_06293</name>
</gene>
<evidence type="ECO:0000313" key="2">
    <source>
        <dbReference type="EMBL" id="VTN14232.1"/>
    </source>
</evidence>
<evidence type="ECO:0000256" key="1">
    <source>
        <dbReference type="SAM" id="MobiDB-lite"/>
    </source>
</evidence>
<sequence length="120" mass="12876">MPQRSKMAIQAQPSSAMAINNAQRIAAAFHTSLPEALSRWPDQTGSGRLSRRCSRKRESSGWQALPIGRKRSALPSLRIFGAWAGVGLALVDPGHKNTITDGKQGCPDKHPKNAAGRHAA</sequence>
<name>A0A4U9D9J0_RAOTE</name>
<evidence type="ECO:0000313" key="3">
    <source>
        <dbReference type="Proteomes" id="UP000339249"/>
    </source>
</evidence>
<proteinExistence type="predicted"/>
<protein>
    <submittedName>
        <fullName evidence="2">Uncharacterized protein</fullName>
    </submittedName>
</protein>
<dbReference type="Proteomes" id="UP000339249">
    <property type="component" value="Unassembled WGS sequence"/>
</dbReference>
<feature type="region of interest" description="Disordered" evidence="1">
    <location>
        <begin position="37"/>
        <end position="61"/>
    </location>
</feature>
<dbReference type="EMBL" id="CABDVU010000001">
    <property type="protein sequence ID" value="VTN14232.1"/>
    <property type="molecule type" value="Genomic_DNA"/>
</dbReference>
<accession>A0A4U9D9J0</accession>
<organism evidence="2 3">
    <name type="scientific">Raoultella terrigena</name>
    <name type="common">Klebsiella terrigena</name>
    <dbReference type="NCBI Taxonomy" id="577"/>
    <lineage>
        <taxon>Bacteria</taxon>
        <taxon>Pseudomonadati</taxon>
        <taxon>Pseudomonadota</taxon>
        <taxon>Gammaproteobacteria</taxon>
        <taxon>Enterobacterales</taxon>
        <taxon>Enterobacteriaceae</taxon>
        <taxon>Klebsiella/Raoultella group</taxon>
        <taxon>Raoultella</taxon>
    </lineage>
</organism>
<dbReference type="AlphaFoldDB" id="A0A4U9D9J0"/>
<feature type="region of interest" description="Disordered" evidence="1">
    <location>
        <begin position="93"/>
        <end position="120"/>
    </location>
</feature>